<name>A0A9P6RBM0_9FUNG</name>
<dbReference type="Proteomes" id="UP000823405">
    <property type="component" value="Unassembled WGS sequence"/>
</dbReference>
<reference evidence="2" key="1">
    <citation type="journal article" date="2020" name="Fungal Divers.">
        <title>Resolving the Mortierellaceae phylogeny through synthesis of multi-gene phylogenetics and phylogenomics.</title>
        <authorList>
            <person name="Vandepol N."/>
            <person name="Liber J."/>
            <person name="Desiro A."/>
            <person name="Na H."/>
            <person name="Kennedy M."/>
            <person name="Barry K."/>
            <person name="Grigoriev I.V."/>
            <person name="Miller A.N."/>
            <person name="O'Donnell K."/>
            <person name="Stajich J.E."/>
            <person name="Bonito G."/>
        </authorList>
    </citation>
    <scope>NUCLEOTIDE SEQUENCE</scope>
    <source>
        <strain evidence="2">NVP60</strain>
    </source>
</reference>
<dbReference type="AlphaFoldDB" id="A0A9P6RBM0"/>
<sequence>MATFLDLPDEIRLLIVKQLHSRSIHSLIHVCRSFYFSFIPCLWSDFSITHSKSSAVPAEVVRTNAHRIEAITFSVTLTQEYYAITYPRLIKWRMMVFHNEKPTYLQVQLQDKLDFARRHPFITAFKYRHKDTLPREFWEVIGTVWKSLDELEFTGYVDTDAVDLFWKVCERVQTLNLTDAVMFSESLPILSTLFFTRLRELTIVKYLWHHGSPRRLWPVQILERAKESEHLRKIDWGVGDVDFPVQTVLDAFAEDCWPNLCELSIGGAVCSGGLQTLEWEIRAVDVQVLEGVVFWAFEGSKSRAGSWGNECDGSGDSDRVDDEAEWEERVFAQIGRLKRMCLLDLQRDPNRPSFDDDRSLDILTLQTLTLQLSGSSSSSSSSIVDDFATTASGGIRNWSSLLQLKEFSFDGDRQWMGVKELEWMVEHWKNLTSLTGDFRAAAGSSDSARMKQLLDQHKIMHYCDTLCIL</sequence>
<feature type="domain" description="F-box" evidence="1">
    <location>
        <begin position="1"/>
        <end position="46"/>
    </location>
</feature>
<keyword evidence="3" id="KW-1185">Reference proteome</keyword>
<dbReference type="EMBL" id="JAAAIN010000391">
    <property type="protein sequence ID" value="KAG0315184.1"/>
    <property type="molecule type" value="Genomic_DNA"/>
</dbReference>
<evidence type="ECO:0000259" key="1">
    <source>
        <dbReference type="PROSITE" id="PS50181"/>
    </source>
</evidence>
<dbReference type="PROSITE" id="PS50181">
    <property type="entry name" value="FBOX"/>
    <property type="match status" value="1"/>
</dbReference>
<evidence type="ECO:0000313" key="3">
    <source>
        <dbReference type="Proteomes" id="UP000823405"/>
    </source>
</evidence>
<organism evidence="2 3">
    <name type="scientific">Linnemannia gamsii</name>
    <dbReference type="NCBI Taxonomy" id="64522"/>
    <lineage>
        <taxon>Eukaryota</taxon>
        <taxon>Fungi</taxon>
        <taxon>Fungi incertae sedis</taxon>
        <taxon>Mucoromycota</taxon>
        <taxon>Mortierellomycotina</taxon>
        <taxon>Mortierellomycetes</taxon>
        <taxon>Mortierellales</taxon>
        <taxon>Mortierellaceae</taxon>
        <taxon>Linnemannia</taxon>
    </lineage>
</organism>
<dbReference type="InterPro" id="IPR001810">
    <property type="entry name" value="F-box_dom"/>
</dbReference>
<protein>
    <recommendedName>
        <fullName evidence="1">F-box domain-containing protein</fullName>
    </recommendedName>
</protein>
<dbReference type="OrthoDB" id="2354556at2759"/>
<accession>A0A9P6RBM0</accession>
<comment type="caution">
    <text evidence="2">The sequence shown here is derived from an EMBL/GenBank/DDBJ whole genome shotgun (WGS) entry which is preliminary data.</text>
</comment>
<evidence type="ECO:0000313" key="2">
    <source>
        <dbReference type="EMBL" id="KAG0315184.1"/>
    </source>
</evidence>
<proteinExistence type="predicted"/>
<gene>
    <name evidence="2" type="ORF">BGZ97_008518</name>
</gene>